<evidence type="ECO:0000313" key="3">
    <source>
        <dbReference type="Proteomes" id="UP000297053"/>
    </source>
</evidence>
<dbReference type="PROSITE" id="PS51186">
    <property type="entry name" value="GNAT"/>
    <property type="match status" value="1"/>
</dbReference>
<dbReference type="Gene3D" id="3.40.630.30">
    <property type="match status" value="1"/>
</dbReference>
<feature type="domain" description="N-acetyltransferase" evidence="1">
    <location>
        <begin position="2"/>
        <end position="162"/>
    </location>
</feature>
<keyword evidence="2" id="KW-0808">Transferase</keyword>
<dbReference type="InterPro" id="IPR000182">
    <property type="entry name" value="GNAT_dom"/>
</dbReference>
<dbReference type="SUPFAM" id="SSF55729">
    <property type="entry name" value="Acyl-CoA N-acyltransferases (Nat)"/>
    <property type="match status" value="1"/>
</dbReference>
<dbReference type="InterPro" id="IPR016181">
    <property type="entry name" value="Acyl_CoA_acyltransferase"/>
</dbReference>
<organism evidence="2 3">
    <name type="scientific">Halomicrobium mukohataei</name>
    <dbReference type="NCBI Taxonomy" id="57705"/>
    <lineage>
        <taxon>Archaea</taxon>
        <taxon>Methanobacteriati</taxon>
        <taxon>Methanobacteriota</taxon>
        <taxon>Stenosarchaea group</taxon>
        <taxon>Halobacteria</taxon>
        <taxon>Halobacteriales</taxon>
        <taxon>Haloarculaceae</taxon>
        <taxon>Halomicrobium</taxon>
    </lineage>
</organism>
<dbReference type="RefSeq" id="WP_015763307.1">
    <property type="nucleotide sequence ID" value="NZ_CP039375.1"/>
</dbReference>
<evidence type="ECO:0000259" key="1">
    <source>
        <dbReference type="PROSITE" id="PS51186"/>
    </source>
</evidence>
<dbReference type="GeneID" id="42180252"/>
<dbReference type="KEGG" id="halz:E5139_14890"/>
<dbReference type="EMBL" id="CP039375">
    <property type="protein sequence ID" value="QCD66868.1"/>
    <property type="molecule type" value="Genomic_DNA"/>
</dbReference>
<dbReference type="PANTHER" id="PTHR43072:SF8">
    <property type="entry name" value="ACYLTRANSFERASE FABY-RELATED"/>
    <property type="match status" value="1"/>
</dbReference>
<dbReference type="CDD" id="cd04301">
    <property type="entry name" value="NAT_SF"/>
    <property type="match status" value="1"/>
</dbReference>
<dbReference type="PANTHER" id="PTHR43072">
    <property type="entry name" value="N-ACETYLTRANSFERASE"/>
    <property type="match status" value="1"/>
</dbReference>
<evidence type="ECO:0000313" key="2">
    <source>
        <dbReference type="EMBL" id="QCD66868.1"/>
    </source>
</evidence>
<reference evidence="2 3" key="2">
    <citation type="submission" date="2019-04" db="EMBL/GenBank/DDBJ databases">
        <authorList>
            <person name="Yang S."/>
            <person name="Wei W."/>
        </authorList>
    </citation>
    <scope>NUCLEOTIDE SEQUENCE [LARGE SCALE GENOMIC DNA]</scope>
    <source>
        <strain evidence="3">ZP60</strain>
    </source>
</reference>
<dbReference type="AlphaFoldDB" id="A0A4D6KE33"/>
<dbReference type="Proteomes" id="UP000297053">
    <property type="component" value="Chromosome"/>
</dbReference>
<gene>
    <name evidence="2" type="ORF">E5139_14890</name>
</gene>
<proteinExistence type="predicted"/>
<accession>A0A4D6KE33</accession>
<dbReference type="OMA" id="RTAYDWT"/>
<reference evidence="2 3" key="1">
    <citation type="submission" date="2019-04" db="EMBL/GenBank/DDBJ databases">
        <title>Complete genome sequence of Arthrobacter sp. ZXY-2 associated with effective atrazine degradation and salt adaptation.</title>
        <authorList>
            <person name="Zhao X."/>
        </authorList>
    </citation>
    <scope>NUCLEOTIDE SEQUENCE [LARGE SCALE GENOMIC DNA]</scope>
    <source>
        <strain evidence="3">ZP60</strain>
    </source>
</reference>
<name>A0A4D6KE33_9EURY</name>
<protein>
    <submittedName>
        <fullName evidence="2">N-acetyltransferase</fullName>
    </submittedName>
</protein>
<dbReference type="Pfam" id="PF13420">
    <property type="entry name" value="Acetyltransf_4"/>
    <property type="match status" value="1"/>
</dbReference>
<sequence length="196" mass="22145">MSTIRRARPDDATACADIYAPYVRDSAVSFEETPPASGEMRDRLRATLETYPWLVCEREDRVVGFAYASDHRDRTAYQWSVELSIYVDGDHRRAGIATALYESLFAVLGEQGFYNGYAGVTLPNRASVEFHREMGFEPVGTYENVGYTAGEWQDVQWWRTQLRHPEDDPEPPVPFSEFPTAQFEAAVTAGVDSLDT</sequence>
<dbReference type="NCBIfam" id="NF040504">
    <property type="entry name" value="resist_ArsN1b"/>
    <property type="match status" value="1"/>
</dbReference>
<dbReference type="GO" id="GO:0016747">
    <property type="term" value="F:acyltransferase activity, transferring groups other than amino-acyl groups"/>
    <property type="evidence" value="ECO:0007669"/>
    <property type="project" value="InterPro"/>
</dbReference>